<evidence type="ECO:0000256" key="1">
    <source>
        <dbReference type="ARBA" id="ARBA00023118"/>
    </source>
</evidence>
<dbReference type="NCBIfam" id="TIGR02585">
    <property type="entry name" value="cas_Cst2_DevR"/>
    <property type="match status" value="1"/>
</dbReference>
<dbReference type="NCBIfam" id="TIGR01875">
    <property type="entry name" value="cas_MJ0381"/>
    <property type="match status" value="1"/>
</dbReference>
<gene>
    <name evidence="4" type="ORF">GlitD10_2161</name>
</gene>
<dbReference type="Proteomes" id="UP000180235">
    <property type="component" value="Chromosome"/>
</dbReference>
<feature type="region of interest" description="Disordered" evidence="3">
    <location>
        <begin position="62"/>
        <end position="92"/>
    </location>
</feature>
<dbReference type="OrthoDB" id="9781560at2"/>
<dbReference type="AlphaFoldDB" id="A0A1J0AEX0"/>
<evidence type="ECO:0000256" key="2">
    <source>
        <dbReference type="ARBA" id="ARBA00025626"/>
    </source>
</evidence>
<dbReference type="Pfam" id="PF01905">
    <property type="entry name" value="DevR"/>
    <property type="match status" value="1"/>
</dbReference>
<reference evidence="4 5" key="1">
    <citation type="submission" date="2016-10" db="EMBL/GenBank/DDBJ databases">
        <title>Description of Gloeomargarita lithophora gen. nov., sp. nov., a thylakoid-bearing basal-branching cyanobacterium with intracellular carbonates, and proposal for Gloeomargaritales ord. nov.</title>
        <authorList>
            <person name="Moreira D."/>
            <person name="Tavera R."/>
            <person name="Benzerara K."/>
            <person name="Skouri-Panet F."/>
            <person name="Couradeau E."/>
            <person name="Gerard E."/>
            <person name="Loussert C."/>
            <person name="Novelo E."/>
            <person name="Zivanovic Y."/>
            <person name="Lopez-Garcia P."/>
        </authorList>
    </citation>
    <scope>NUCLEOTIDE SEQUENCE [LARGE SCALE GENOMIC DNA]</scope>
    <source>
        <strain evidence="4 5">D10</strain>
    </source>
</reference>
<dbReference type="GO" id="GO:0051607">
    <property type="term" value="P:defense response to virus"/>
    <property type="evidence" value="ECO:0007669"/>
    <property type="project" value="UniProtKB-KW"/>
</dbReference>
<dbReference type="KEGG" id="glt:GlitD10_2161"/>
<dbReference type="PIRSF" id="PIRSF011362">
    <property type="entry name" value="Fruiting_body_devlp_DevR"/>
    <property type="match status" value="1"/>
</dbReference>
<dbReference type="InterPro" id="IPR016581">
    <property type="entry name" value="Cas7/Cst2/DevR_bac"/>
</dbReference>
<sequence>MSKHLFITVVTPTAIAANNRGEGDGSTLSTLQKITCGNDQHTTVSAEAIRWGLREYLQNTDQSQVNRTFDPDKDEYHLKHEKPENKDNAEYDPEKYIDDDLFGYMDAKKGADNKDATKKRRGVLEVSRAISLDPYWGDIAFGSTGGQKGKTSIHSIEVHRTAYQYSLALTPESLKKIERADIVLDAITSIRHVGGNHSRFLYEFRPESIVIRITDDPSPWIMNCFKRVGESVGCPKLVRLVEVKDIDASELIVAGEIADTPYGSQLQNLGVTVHRGVKEAIQKAKEALNPVKEEAKS</sequence>
<accession>A0A1J0AEX0</accession>
<organism evidence="4 5">
    <name type="scientific">Gloeomargarita lithophora Alchichica-D10</name>
    <dbReference type="NCBI Taxonomy" id="1188229"/>
    <lineage>
        <taxon>Bacteria</taxon>
        <taxon>Bacillati</taxon>
        <taxon>Cyanobacteriota</taxon>
        <taxon>Cyanophyceae</taxon>
        <taxon>Gloeomargaritales</taxon>
        <taxon>Gloeomargaritaceae</taxon>
        <taxon>Gloeomargarita</taxon>
    </lineage>
</organism>
<dbReference type="STRING" id="1188229.GlitD10_2161"/>
<keyword evidence="1" id="KW-0051">Antiviral defense</keyword>
<name>A0A1J0AEX0_9CYAN</name>
<protein>
    <submittedName>
        <fullName evidence="4">CRISPR-associated autoregulator DevR family protein</fullName>
    </submittedName>
</protein>
<evidence type="ECO:0000313" key="4">
    <source>
        <dbReference type="EMBL" id="APB34490.1"/>
    </source>
</evidence>
<comment type="function">
    <text evidence="2">CRISPR (clustered regularly interspaced short palindromic repeat) is an adaptive immune system that provides protection against mobile genetic elements (viruses, transposable elements and conjugative plasmids). CRISPR clusters contain spacers, sequences complementary to antecedent mobile elements, and target invading nucleic acids. CRISPR clusters are transcribed and processed into CRISPR RNA (crRNA).</text>
</comment>
<dbReference type="InterPro" id="IPR013414">
    <property type="entry name" value="Cas7/Cst2/DevR_sub_I-B/Tneap"/>
</dbReference>
<dbReference type="EMBL" id="CP017675">
    <property type="protein sequence ID" value="APB34490.1"/>
    <property type="molecule type" value="Genomic_DNA"/>
</dbReference>
<feature type="compositionally biased region" description="Basic and acidic residues" evidence="3">
    <location>
        <begin position="69"/>
        <end position="92"/>
    </location>
</feature>
<evidence type="ECO:0000313" key="5">
    <source>
        <dbReference type="Proteomes" id="UP000180235"/>
    </source>
</evidence>
<proteinExistence type="predicted"/>
<keyword evidence="5" id="KW-1185">Reference proteome</keyword>
<evidence type="ECO:0000256" key="3">
    <source>
        <dbReference type="SAM" id="MobiDB-lite"/>
    </source>
</evidence>
<dbReference type="RefSeq" id="WP_071454921.1">
    <property type="nucleotide sequence ID" value="NZ_CP017675.1"/>
</dbReference>
<dbReference type="InterPro" id="IPR010154">
    <property type="entry name" value="CRISPR-assoc_Cas7/Cst2/DevR"/>
</dbReference>